<dbReference type="GO" id="GO:0005886">
    <property type="term" value="C:plasma membrane"/>
    <property type="evidence" value="ECO:0007669"/>
    <property type="project" value="UniProtKB-SubCell"/>
</dbReference>
<feature type="transmembrane region" description="Helical" evidence="7">
    <location>
        <begin position="9"/>
        <end position="30"/>
    </location>
</feature>
<dbReference type="AlphaFoldDB" id="D7CWL6"/>
<accession>D7CWL6</accession>
<keyword evidence="6 7" id="KW-0472">Membrane</keyword>
<evidence type="ECO:0000259" key="8">
    <source>
        <dbReference type="PROSITE" id="PS50928"/>
    </source>
</evidence>
<dbReference type="KEGG" id="tra:Trad_1293"/>
<dbReference type="STRING" id="649638.Trad_1293"/>
<dbReference type="RefSeq" id="WP_013177785.1">
    <property type="nucleotide sequence ID" value="NC_014221.1"/>
</dbReference>
<evidence type="ECO:0000256" key="5">
    <source>
        <dbReference type="ARBA" id="ARBA00022989"/>
    </source>
</evidence>
<dbReference type="CDD" id="cd06261">
    <property type="entry name" value="TM_PBP2"/>
    <property type="match status" value="1"/>
</dbReference>
<evidence type="ECO:0000256" key="2">
    <source>
        <dbReference type="ARBA" id="ARBA00022448"/>
    </source>
</evidence>
<evidence type="ECO:0000313" key="9">
    <source>
        <dbReference type="EMBL" id="ADI14415.1"/>
    </source>
</evidence>
<sequence length="351" mass="38161">MTRYLVRRILGLIPVLVGVSLLVFTLTRIVPADPALLILGERASPEARARLQEQLGLNRPLFFNLQRARETGNPAALLDSQYFAFVGGALTGDLGRSYFTRIDVRAGLAQRFPATFELAVAAMLFALFVGIPAGVLAALHRGRVLDTALMLGALSGVSFPVFWLAIILIYVFAVNLGWFPPSGRLDVSLSLRPITGLFVLDGLLRGRPDIAWDALRHLVLPGIALGTIPLAIVVRMTRSAMLEVLGQDYVRTARAKGLQPRLVVNKHALRNALLPVVTVVGLSFGSLLSGAILTETVFSWPGIGRWIYDAIAARDYPIIQGGVIFVAFVFVVVNLLVDLSYALIDPRIQYA</sequence>
<dbReference type="OrthoDB" id="29805at2"/>
<reference evidence="9 10" key="2">
    <citation type="journal article" date="2011" name="Stand. Genomic Sci.">
        <title>Complete genome sequence of Truepera radiovictrix type strain (RQ-24).</title>
        <authorList>
            <person name="Ivanova N."/>
            <person name="Rohde C."/>
            <person name="Munk C."/>
            <person name="Nolan M."/>
            <person name="Lucas S."/>
            <person name="Del Rio T.G."/>
            <person name="Tice H."/>
            <person name="Deshpande S."/>
            <person name="Cheng J.F."/>
            <person name="Tapia R."/>
            <person name="Han C."/>
            <person name="Goodwin L."/>
            <person name="Pitluck S."/>
            <person name="Liolios K."/>
            <person name="Mavromatis K."/>
            <person name="Mikhailova N."/>
            <person name="Pati A."/>
            <person name="Chen A."/>
            <person name="Palaniappan K."/>
            <person name="Land M."/>
            <person name="Hauser L."/>
            <person name="Chang Y.J."/>
            <person name="Jeffries C.D."/>
            <person name="Brambilla E."/>
            <person name="Rohde M."/>
            <person name="Goker M."/>
            <person name="Tindall B.J."/>
            <person name="Woyke T."/>
            <person name="Bristow J."/>
            <person name="Eisen J.A."/>
            <person name="Markowitz V."/>
            <person name="Hugenholtz P."/>
            <person name="Kyrpides N.C."/>
            <person name="Klenk H.P."/>
            <person name="Lapidus A."/>
        </authorList>
    </citation>
    <scope>NUCLEOTIDE SEQUENCE [LARGE SCALE GENOMIC DNA]</scope>
    <source>
        <strain evidence="10">DSM 17093 / CIP 108686 / LMG 22925 / RQ-24</strain>
    </source>
</reference>
<dbReference type="InterPro" id="IPR000515">
    <property type="entry name" value="MetI-like"/>
</dbReference>
<dbReference type="PROSITE" id="PS50928">
    <property type="entry name" value="ABC_TM1"/>
    <property type="match status" value="1"/>
</dbReference>
<dbReference type="InterPro" id="IPR035906">
    <property type="entry name" value="MetI-like_sf"/>
</dbReference>
<evidence type="ECO:0000256" key="4">
    <source>
        <dbReference type="ARBA" id="ARBA00022692"/>
    </source>
</evidence>
<feature type="transmembrane region" description="Helical" evidence="7">
    <location>
        <begin position="272"/>
        <end position="298"/>
    </location>
</feature>
<protein>
    <submittedName>
        <fullName evidence="9">Binding-protein-dependent transport systems inner membrane component</fullName>
    </submittedName>
</protein>
<dbReference type="PANTHER" id="PTHR43163:SF6">
    <property type="entry name" value="DIPEPTIDE TRANSPORT SYSTEM PERMEASE PROTEIN DPPB-RELATED"/>
    <property type="match status" value="1"/>
</dbReference>
<organism evidence="9 10">
    <name type="scientific">Truepera radiovictrix (strain DSM 17093 / CIP 108686 / LMG 22925 / RQ-24)</name>
    <dbReference type="NCBI Taxonomy" id="649638"/>
    <lineage>
        <taxon>Bacteria</taxon>
        <taxon>Thermotogati</taxon>
        <taxon>Deinococcota</taxon>
        <taxon>Deinococci</taxon>
        <taxon>Trueperales</taxon>
        <taxon>Trueperaceae</taxon>
        <taxon>Truepera</taxon>
    </lineage>
</organism>
<dbReference type="Pfam" id="PF00528">
    <property type="entry name" value="BPD_transp_1"/>
    <property type="match status" value="1"/>
</dbReference>
<keyword evidence="3" id="KW-1003">Cell membrane</keyword>
<dbReference type="SUPFAM" id="SSF161098">
    <property type="entry name" value="MetI-like"/>
    <property type="match status" value="1"/>
</dbReference>
<feature type="transmembrane region" description="Helical" evidence="7">
    <location>
        <begin position="151"/>
        <end position="173"/>
    </location>
</feature>
<keyword evidence="2 7" id="KW-0813">Transport</keyword>
<dbReference type="GO" id="GO:0055085">
    <property type="term" value="P:transmembrane transport"/>
    <property type="evidence" value="ECO:0007669"/>
    <property type="project" value="InterPro"/>
</dbReference>
<feature type="transmembrane region" description="Helical" evidence="7">
    <location>
        <begin position="118"/>
        <end position="139"/>
    </location>
</feature>
<name>D7CWL6_TRURR</name>
<feature type="domain" description="ABC transmembrane type-1" evidence="8">
    <location>
        <begin position="112"/>
        <end position="337"/>
    </location>
</feature>
<gene>
    <name evidence="9" type="ordered locus">Trad_1293</name>
</gene>
<evidence type="ECO:0000256" key="3">
    <source>
        <dbReference type="ARBA" id="ARBA00022475"/>
    </source>
</evidence>
<dbReference type="Pfam" id="PF19300">
    <property type="entry name" value="BPD_transp_1_N"/>
    <property type="match status" value="1"/>
</dbReference>
<dbReference type="Gene3D" id="1.10.3720.10">
    <property type="entry name" value="MetI-like"/>
    <property type="match status" value="1"/>
</dbReference>
<feature type="transmembrane region" description="Helical" evidence="7">
    <location>
        <begin position="318"/>
        <end position="337"/>
    </location>
</feature>
<dbReference type="HOGENOM" id="CLU_036879_0_0_0"/>
<comment type="similarity">
    <text evidence="7">Belongs to the binding-protein-dependent transport system permease family.</text>
</comment>
<dbReference type="InterPro" id="IPR045621">
    <property type="entry name" value="BPD_transp_1_N"/>
</dbReference>
<keyword evidence="5 7" id="KW-1133">Transmembrane helix</keyword>
<evidence type="ECO:0000256" key="1">
    <source>
        <dbReference type="ARBA" id="ARBA00004651"/>
    </source>
</evidence>
<proteinExistence type="inferred from homology"/>
<keyword evidence="4 7" id="KW-0812">Transmembrane</keyword>
<feature type="transmembrane region" description="Helical" evidence="7">
    <location>
        <begin position="214"/>
        <end position="234"/>
    </location>
</feature>
<dbReference type="eggNOG" id="COG0601">
    <property type="taxonomic scope" value="Bacteria"/>
</dbReference>
<dbReference type="EMBL" id="CP002049">
    <property type="protein sequence ID" value="ADI14415.1"/>
    <property type="molecule type" value="Genomic_DNA"/>
</dbReference>
<evidence type="ECO:0000256" key="6">
    <source>
        <dbReference type="ARBA" id="ARBA00023136"/>
    </source>
</evidence>
<keyword evidence="10" id="KW-1185">Reference proteome</keyword>
<reference evidence="10" key="1">
    <citation type="submission" date="2010-05" db="EMBL/GenBank/DDBJ databases">
        <title>The complete genome of Truepera radiovictris DSM 17093.</title>
        <authorList>
            <consortium name="US DOE Joint Genome Institute (JGI-PGF)"/>
            <person name="Lucas S."/>
            <person name="Copeland A."/>
            <person name="Lapidus A."/>
            <person name="Glavina del Rio T."/>
            <person name="Dalin E."/>
            <person name="Tice H."/>
            <person name="Bruce D."/>
            <person name="Goodwin L."/>
            <person name="Pitluck S."/>
            <person name="Kyrpides N."/>
            <person name="Mavromatis K."/>
            <person name="Ovchinnikova G."/>
            <person name="Munk A.C."/>
            <person name="Detter J.C."/>
            <person name="Han C."/>
            <person name="Tapia R."/>
            <person name="Land M."/>
            <person name="Hauser L."/>
            <person name="Markowitz V."/>
            <person name="Cheng J.-F."/>
            <person name="Hugenholtz P."/>
            <person name="Woyke T."/>
            <person name="Wu D."/>
            <person name="Tindall B."/>
            <person name="Pomrenke H.G."/>
            <person name="Brambilla E."/>
            <person name="Klenk H.-P."/>
            <person name="Eisen J.A."/>
        </authorList>
    </citation>
    <scope>NUCLEOTIDE SEQUENCE [LARGE SCALE GENOMIC DNA]</scope>
    <source>
        <strain evidence="10">DSM 17093 / CIP 108686 / LMG 22925 / RQ-24</strain>
    </source>
</reference>
<evidence type="ECO:0000313" key="10">
    <source>
        <dbReference type="Proteomes" id="UP000000379"/>
    </source>
</evidence>
<dbReference type="PANTHER" id="PTHR43163">
    <property type="entry name" value="DIPEPTIDE TRANSPORT SYSTEM PERMEASE PROTEIN DPPB-RELATED"/>
    <property type="match status" value="1"/>
</dbReference>
<comment type="subcellular location">
    <subcellularLocation>
        <location evidence="1 7">Cell membrane</location>
        <topology evidence="1 7">Multi-pass membrane protein</topology>
    </subcellularLocation>
</comment>
<evidence type="ECO:0000256" key="7">
    <source>
        <dbReference type="RuleBase" id="RU363032"/>
    </source>
</evidence>
<dbReference type="Proteomes" id="UP000000379">
    <property type="component" value="Chromosome"/>
</dbReference>